<organism evidence="1 2">
    <name type="scientific">Stomoxys calcitrans</name>
    <name type="common">Stable fly</name>
    <name type="synonym">Conops calcitrans</name>
    <dbReference type="NCBI Taxonomy" id="35570"/>
    <lineage>
        <taxon>Eukaryota</taxon>
        <taxon>Metazoa</taxon>
        <taxon>Ecdysozoa</taxon>
        <taxon>Arthropoda</taxon>
        <taxon>Hexapoda</taxon>
        <taxon>Insecta</taxon>
        <taxon>Pterygota</taxon>
        <taxon>Neoptera</taxon>
        <taxon>Endopterygota</taxon>
        <taxon>Diptera</taxon>
        <taxon>Brachycera</taxon>
        <taxon>Muscomorpha</taxon>
        <taxon>Muscoidea</taxon>
        <taxon>Muscidae</taxon>
        <taxon>Stomoxys</taxon>
    </lineage>
</organism>
<dbReference type="AlphaFoldDB" id="A0A1I8NMV2"/>
<gene>
    <name evidence="1" type="primary">106092684</name>
</gene>
<dbReference type="Pfam" id="PF06477">
    <property type="entry name" value="DUF1091"/>
    <property type="match status" value="1"/>
</dbReference>
<evidence type="ECO:0000313" key="2">
    <source>
        <dbReference type="Proteomes" id="UP000095300"/>
    </source>
</evidence>
<evidence type="ECO:0000313" key="1">
    <source>
        <dbReference type="EnsemblMetazoa" id="SCAU000434-PA"/>
    </source>
</evidence>
<accession>A0A1I8NMV2</accession>
<reference evidence="1" key="1">
    <citation type="submission" date="2020-05" db="UniProtKB">
        <authorList>
            <consortium name="EnsemblMetazoa"/>
        </authorList>
    </citation>
    <scope>IDENTIFICATION</scope>
    <source>
        <strain evidence="1">USDA</strain>
    </source>
</reference>
<dbReference type="VEuPathDB" id="VectorBase:SCAU000434"/>
<dbReference type="InterPro" id="IPR010512">
    <property type="entry name" value="DUF1091"/>
</dbReference>
<name>A0A1I8NMV2_STOCA</name>
<keyword evidence="2" id="KW-1185">Reference proteome</keyword>
<dbReference type="PANTHER" id="PTHR20898:SF0">
    <property type="entry name" value="DAEDALUS ON 3-RELATED"/>
    <property type="match status" value="1"/>
</dbReference>
<dbReference type="PANTHER" id="PTHR20898">
    <property type="entry name" value="DAEDALUS ON 3-RELATED-RELATED"/>
    <property type="match status" value="1"/>
</dbReference>
<protein>
    <recommendedName>
        <fullName evidence="3">MD-2-related lipid-recognition domain-containing protein</fullName>
    </recommendedName>
</protein>
<sequence length="174" mass="20073">MLLHLTEYYVMFAILYVETIPKIINPTLVCTMHRPSFGYFEYCNVSRNAQNDPSASFYIKILQLPVTSFSVHIEVHYLSNVRQPIVPLNSTWDGCQFLANRKRFRSFERVYNLLGYYTNVNHSCPYNHDIIGKDMSIDTQKVPFPLLPGVYALKTLYYVDGEKTLSIDASGKVV</sequence>
<dbReference type="SMART" id="SM00697">
    <property type="entry name" value="DM8"/>
    <property type="match status" value="1"/>
</dbReference>
<dbReference type="Proteomes" id="UP000095300">
    <property type="component" value="Unassembled WGS sequence"/>
</dbReference>
<dbReference type="OrthoDB" id="7845501at2759"/>
<proteinExistence type="predicted"/>
<dbReference type="EnsemblMetazoa" id="SCAU000434-RA">
    <property type="protein sequence ID" value="SCAU000434-PA"/>
    <property type="gene ID" value="SCAU000434"/>
</dbReference>
<evidence type="ECO:0008006" key="3">
    <source>
        <dbReference type="Google" id="ProtNLM"/>
    </source>
</evidence>